<dbReference type="AlphaFoldDB" id="A0A948TGU0"/>
<dbReference type="InterPro" id="IPR007197">
    <property type="entry name" value="rSAM"/>
</dbReference>
<evidence type="ECO:0000256" key="2">
    <source>
        <dbReference type="ARBA" id="ARBA00022691"/>
    </source>
</evidence>
<evidence type="ECO:0000256" key="4">
    <source>
        <dbReference type="ARBA" id="ARBA00023004"/>
    </source>
</evidence>
<feature type="coiled-coil region" evidence="6">
    <location>
        <begin position="308"/>
        <end position="335"/>
    </location>
</feature>
<keyword evidence="4" id="KW-0408">Iron</keyword>
<dbReference type="GO" id="GO:0046872">
    <property type="term" value="F:metal ion binding"/>
    <property type="evidence" value="ECO:0007669"/>
    <property type="project" value="UniProtKB-KW"/>
</dbReference>
<dbReference type="SUPFAM" id="SSF102114">
    <property type="entry name" value="Radical SAM enzymes"/>
    <property type="match status" value="1"/>
</dbReference>
<dbReference type="InterPro" id="IPR050377">
    <property type="entry name" value="Radical_SAM_PqqE_MftC-like"/>
</dbReference>
<evidence type="ECO:0000256" key="5">
    <source>
        <dbReference type="ARBA" id="ARBA00023014"/>
    </source>
</evidence>
<proteinExistence type="predicted"/>
<feature type="domain" description="Radical SAM core" evidence="7">
    <location>
        <begin position="62"/>
        <end position="157"/>
    </location>
</feature>
<dbReference type="SFLD" id="SFLDS00029">
    <property type="entry name" value="Radical_SAM"/>
    <property type="match status" value="1"/>
</dbReference>
<dbReference type="CDD" id="cd01335">
    <property type="entry name" value="Radical_SAM"/>
    <property type="match status" value="1"/>
</dbReference>
<comment type="cofactor">
    <cofactor evidence="1">
        <name>[4Fe-4S] cluster</name>
        <dbReference type="ChEBI" id="CHEBI:49883"/>
    </cofactor>
</comment>
<organism evidence="8 9">
    <name type="scientific">Candidatus Anaerobiospirillum pullicola</name>
    <dbReference type="NCBI Taxonomy" id="2838451"/>
    <lineage>
        <taxon>Bacteria</taxon>
        <taxon>Pseudomonadati</taxon>
        <taxon>Pseudomonadota</taxon>
        <taxon>Gammaproteobacteria</taxon>
        <taxon>Aeromonadales</taxon>
        <taxon>Succinivibrionaceae</taxon>
        <taxon>Anaerobiospirillum</taxon>
    </lineage>
</organism>
<protein>
    <submittedName>
        <fullName evidence="8">Radical SAM protein</fullName>
    </submittedName>
</protein>
<evidence type="ECO:0000256" key="6">
    <source>
        <dbReference type="SAM" id="Coils"/>
    </source>
</evidence>
<evidence type="ECO:0000259" key="7">
    <source>
        <dbReference type="Pfam" id="PF04055"/>
    </source>
</evidence>
<reference evidence="8" key="2">
    <citation type="submission" date="2021-04" db="EMBL/GenBank/DDBJ databases">
        <authorList>
            <person name="Gilroy R."/>
        </authorList>
    </citation>
    <scope>NUCLEOTIDE SEQUENCE</scope>
    <source>
        <strain evidence="8">378</strain>
    </source>
</reference>
<evidence type="ECO:0000256" key="1">
    <source>
        <dbReference type="ARBA" id="ARBA00001966"/>
    </source>
</evidence>
<evidence type="ECO:0000313" key="9">
    <source>
        <dbReference type="Proteomes" id="UP000733611"/>
    </source>
</evidence>
<dbReference type="Gene3D" id="3.20.20.70">
    <property type="entry name" value="Aldolase class I"/>
    <property type="match status" value="1"/>
</dbReference>
<dbReference type="Proteomes" id="UP000733611">
    <property type="component" value="Unassembled WGS sequence"/>
</dbReference>
<dbReference type="EMBL" id="JAHLFE010000163">
    <property type="protein sequence ID" value="MBU3844785.1"/>
    <property type="molecule type" value="Genomic_DNA"/>
</dbReference>
<dbReference type="GO" id="GO:0051536">
    <property type="term" value="F:iron-sulfur cluster binding"/>
    <property type="evidence" value="ECO:0007669"/>
    <property type="project" value="UniProtKB-KW"/>
</dbReference>
<reference evidence="8" key="1">
    <citation type="journal article" date="2021" name="PeerJ">
        <title>Extensive microbial diversity within the chicken gut microbiome revealed by metagenomics and culture.</title>
        <authorList>
            <person name="Gilroy R."/>
            <person name="Ravi A."/>
            <person name="Getino M."/>
            <person name="Pursley I."/>
            <person name="Horton D.L."/>
            <person name="Alikhan N.F."/>
            <person name="Baker D."/>
            <person name="Gharbi K."/>
            <person name="Hall N."/>
            <person name="Watson M."/>
            <person name="Adriaenssens E.M."/>
            <person name="Foster-Nyarko E."/>
            <person name="Jarju S."/>
            <person name="Secka A."/>
            <person name="Antonio M."/>
            <person name="Oren A."/>
            <person name="Chaudhuri R.R."/>
            <person name="La Ragione R."/>
            <person name="Hildebrand F."/>
            <person name="Pallen M.J."/>
        </authorList>
    </citation>
    <scope>NUCLEOTIDE SEQUENCE</scope>
    <source>
        <strain evidence="8">378</strain>
    </source>
</reference>
<dbReference type="Pfam" id="PF04055">
    <property type="entry name" value="Radical_SAM"/>
    <property type="match status" value="1"/>
</dbReference>
<evidence type="ECO:0000256" key="3">
    <source>
        <dbReference type="ARBA" id="ARBA00022723"/>
    </source>
</evidence>
<keyword evidence="3" id="KW-0479">Metal-binding</keyword>
<keyword evidence="5" id="KW-0411">Iron-sulfur</keyword>
<gene>
    <name evidence="8" type="ORF">H9847_08000</name>
</gene>
<dbReference type="PANTHER" id="PTHR11228">
    <property type="entry name" value="RADICAL SAM DOMAIN PROTEIN"/>
    <property type="match status" value="1"/>
</dbReference>
<name>A0A948TGU0_9GAMM</name>
<evidence type="ECO:0000313" key="8">
    <source>
        <dbReference type="EMBL" id="MBU3844785.1"/>
    </source>
</evidence>
<dbReference type="PANTHER" id="PTHR11228:SF7">
    <property type="entry name" value="PQQA PEPTIDE CYCLASE"/>
    <property type="match status" value="1"/>
</dbReference>
<accession>A0A948TGU0</accession>
<comment type="caution">
    <text evidence="8">The sequence shown here is derived from an EMBL/GenBank/DDBJ whole genome shotgun (WGS) entry which is preliminary data.</text>
</comment>
<keyword evidence="6" id="KW-0175">Coiled coil</keyword>
<dbReference type="GO" id="GO:0003824">
    <property type="term" value="F:catalytic activity"/>
    <property type="evidence" value="ECO:0007669"/>
    <property type="project" value="InterPro"/>
</dbReference>
<sequence>MPKNYEQLISHELTTEYCLQRAKVQHALDNPNSAESNLLYRMVAEEMARREPPLLIPYVEICISPQCTLNCRDCANFMQYYYKPQPMNLEQVWSWMDAFLEAIDAALTVRVMGGEPLMQKQLPELMRRLLAHPKVQHTQIVTNGTLEPKDDLLNLMQANRQYCSFFFSRYGSKLAPRFDEFTQKCLRHGLMVQAPEDNKQWFDMGDTSSRHRSVKELTEAYQKCPNNCRHIWNGEFHHCPRSAHGKYLGLIDMPETDYVPLMTLDTATRRERIRTMYDLPYITACNHCGLMPETHYVPPAIQADRAQSRVLGEKLAKMREEKQQLQLRLQELQSCTCKSSFTTVEGKR</sequence>
<dbReference type="InterPro" id="IPR013785">
    <property type="entry name" value="Aldolase_TIM"/>
</dbReference>
<keyword evidence="2" id="KW-0949">S-adenosyl-L-methionine</keyword>
<dbReference type="InterPro" id="IPR058240">
    <property type="entry name" value="rSAM_sf"/>
</dbReference>